<keyword evidence="2" id="KW-1185">Reference proteome</keyword>
<organism evidence="1 2">
    <name type="scientific">Roseibium hamelinense</name>
    <dbReference type="NCBI Taxonomy" id="150831"/>
    <lineage>
        <taxon>Bacteria</taxon>
        <taxon>Pseudomonadati</taxon>
        <taxon>Pseudomonadota</taxon>
        <taxon>Alphaproteobacteria</taxon>
        <taxon>Hyphomicrobiales</taxon>
        <taxon>Stappiaceae</taxon>
        <taxon>Roseibium</taxon>
    </lineage>
</organism>
<dbReference type="Proteomes" id="UP000320593">
    <property type="component" value="Unassembled WGS sequence"/>
</dbReference>
<sequence>MPRSGVWHHQFSYHGIDKDHTVTTPFCVLQFNRVPVLFCGAVQIREKVDSCALPINLATK</sequence>
<evidence type="ECO:0000313" key="1">
    <source>
        <dbReference type="EMBL" id="TWI87158.1"/>
    </source>
</evidence>
<protein>
    <submittedName>
        <fullName evidence="1">Uncharacterized protein</fullName>
    </submittedName>
</protein>
<evidence type="ECO:0000313" key="2">
    <source>
        <dbReference type="Proteomes" id="UP000320593"/>
    </source>
</evidence>
<proteinExistence type="predicted"/>
<dbReference type="EMBL" id="VLLF01000005">
    <property type="protein sequence ID" value="TWI87158.1"/>
    <property type="molecule type" value="Genomic_DNA"/>
</dbReference>
<comment type="caution">
    <text evidence="1">The sequence shown here is derived from an EMBL/GenBank/DDBJ whole genome shotgun (WGS) entry which is preliminary data.</text>
</comment>
<dbReference type="AlphaFoldDB" id="A0A562T1W8"/>
<name>A0A562T1W8_9HYPH</name>
<accession>A0A562T1W8</accession>
<gene>
    <name evidence="1" type="ORF">JM93_02397</name>
</gene>
<reference evidence="1 2" key="1">
    <citation type="submission" date="2019-07" db="EMBL/GenBank/DDBJ databases">
        <title>Genomic Encyclopedia of Archaeal and Bacterial Type Strains, Phase II (KMG-II): from individual species to whole genera.</title>
        <authorList>
            <person name="Goeker M."/>
        </authorList>
    </citation>
    <scope>NUCLEOTIDE SEQUENCE [LARGE SCALE GENOMIC DNA]</scope>
    <source>
        <strain evidence="1 2">ATCC BAA-252</strain>
    </source>
</reference>